<proteinExistence type="predicted"/>
<dbReference type="PANTHER" id="PTHR37610:SF40">
    <property type="entry name" value="OS01G0909600 PROTEIN"/>
    <property type="match status" value="1"/>
</dbReference>
<dbReference type="PANTHER" id="PTHR37610">
    <property type="entry name" value="CCHC-TYPE DOMAIN-CONTAINING PROTEIN"/>
    <property type="match status" value="1"/>
</dbReference>
<evidence type="ECO:0000313" key="1">
    <source>
        <dbReference type="Proteomes" id="UP000189701"/>
    </source>
</evidence>
<keyword evidence="1" id="KW-1185">Reference proteome</keyword>
<gene>
    <name evidence="2" type="primary">LOC104212904</name>
</gene>
<protein>
    <submittedName>
        <fullName evidence="2">Uncharacterized protein LOC104212904 isoform X1</fullName>
    </submittedName>
</protein>
<evidence type="ECO:0000313" key="2">
    <source>
        <dbReference type="RefSeq" id="XP_009760575.1"/>
    </source>
</evidence>
<dbReference type="eggNOG" id="ENOG502R8HS">
    <property type="taxonomic scope" value="Eukaryota"/>
</dbReference>
<dbReference type="AlphaFoldDB" id="A0A1U7VFE5"/>
<sequence>MVKLDGAGSYLTWSRACLLFTKSRKMIGYITGEKKQPVMTDATYNQWDCDNSLVMTWVLSTMHTRISKQYLLLDTAEKSGIQPSALILAREMMPRFLKFEIKFMRLSKEESRRGVMLDSAPMEKSGLAVSHEQPKAFTSDKDHLHCDYCGKPRHTKETCWKLHGRPTRGRGGKRVGPSRVQANIAEIVETSRETASGEALFSDEIQHLYRLLNKLDSSNVATSNYVQSGRGLAVVDCMMTYIGLMELKTLVRPFLEEIRMSTKK</sequence>
<reference evidence="1" key="1">
    <citation type="journal article" date="2013" name="Genome Biol.">
        <title>Reference genomes and transcriptomes of Nicotiana sylvestris and Nicotiana tomentosiformis.</title>
        <authorList>
            <person name="Sierro N."/>
            <person name="Battey J.N."/>
            <person name="Ouadi S."/>
            <person name="Bovet L."/>
            <person name="Goepfert S."/>
            <person name="Bakaher N."/>
            <person name="Peitsch M.C."/>
            <person name="Ivanov N.V."/>
        </authorList>
    </citation>
    <scope>NUCLEOTIDE SEQUENCE [LARGE SCALE GENOMIC DNA]</scope>
</reference>
<dbReference type="RefSeq" id="XP_009760575.1">
    <property type="nucleotide sequence ID" value="XM_009762273.1"/>
</dbReference>
<organism evidence="1 2">
    <name type="scientific">Nicotiana sylvestris</name>
    <name type="common">Wood tobacco</name>
    <name type="synonym">South American tobacco</name>
    <dbReference type="NCBI Taxonomy" id="4096"/>
    <lineage>
        <taxon>Eukaryota</taxon>
        <taxon>Viridiplantae</taxon>
        <taxon>Streptophyta</taxon>
        <taxon>Embryophyta</taxon>
        <taxon>Tracheophyta</taxon>
        <taxon>Spermatophyta</taxon>
        <taxon>Magnoliopsida</taxon>
        <taxon>eudicotyledons</taxon>
        <taxon>Gunneridae</taxon>
        <taxon>Pentapetalae</taxon>
        <taxon>asterids</taxon>
        <taxon>lamiids</taxon>
        <taxon>Solanales</taxon>
        <taxon>Solanaceae</taxon>
        <taxon>Nicotianoideae</taxon>
        <taxon>Nicotianeae</taxon>
        <taxon>Nicotiana</taxon>
    </lineage>
</organism>
<dbReference type="OrthoDB" id="1932912at2759"/>
<name>A0A1U7VFE5_NICSY</name>
<dbReference type="Proteomes" id="UP000189701">
    <property type="component" value="Unplaced"/>
</dbReference>
<reference evidence="2" key="2">
    <citation type="submission" date="2025-08" db="UniProtKB">
        <authorList>
            <consortium name="RefSeq"/>
        </authorList>
    </citation>
    <scope>IDENTIFICATION</scope>
    <source>
        <tissue evidence="2">Leaf</tissue>
    </source>
</reference>
<accession>A0A1U7VFE5</accession>